<dbReference type="EMBL" id="AMZO01000009">
    <property type="protein sequence ID" value="ELR66272.1"/>
    <property type="molecule type" value="Genomic_DNA"/>
</dbReference>
<dbReference type="PATRIC" id="fig|1056511.3.peg.1748"/>
<keyword evidence="2" id="KW-1185">Reference proteome</keyword>
<proteinExistence type="predicted"/>
<organism evidence="1 2">
    <name type="scientific">Photobacterium marinum</name>
    <dbReference type="NCBI Taxonomy" id="1056511"/>
    <lineage>
        <taxon>Bacteria</taxon>
        <taxon>Pseudomonadati</taxon>
        <taxon>Pseudomonadota</taxon>
        <taxon>Gammaproteobacteria</taxon>
        <taxon>Vibrionales</taxon>
        <taxon>Vibrionaceae</taxon>
        <taxon>Photobacterium</taxon>
    </lineage>
</organism>
<comment type="caution">
    <text evidence="1">The sequence shown here is derived from an EMBL/GenBank/DDBJ whole genome shotgun (WGS) entry which is preliminary data.</text>
</comment>
<reference evidence="1 2" key="1">
    <citation type="submission" date="2012-12" db="EMBL/GenBank/DDBJ databases">
        <title>Genome Assembly of Photobacterium sp. AK15.</title>
        <authorList>
            <person name="Khatri I."/>
            <person name="Vaidya B."/>
            <person name="Srinivas T.N.R."/>
            <person name="Subramanian S."/>
            <person name="Pinnaka A."/>
        </authorList>
    </citation>
    <scope>NUCLEOTIDE SEQUENCE [LARGE SCALE GENOMIC DNA]</scope>
    <source>
        <strain evidence="1 2">AK15</strain>
    </source>
</reference>
<gene>
    <name evidence="1" type="ORF">C942_04934</name>
</gene>
<dbReference type="AlphaFoldDB" id="L8JFT8"/>
<accession>L8JFT8</accession>
<protein>
    <submittedName>
        <fullName evidence="1">Uncharacterized protein</fullName>
    </submittedName>
</protein>
<dbReference type="Proteomes" id="UP000011134">
    <property type="component" value="Unassembled WGS sequence"/>
</dbReference>
<name>L8JFT8_9GAMM</name>
<evidence type="ECO:0000313" key="1">
    <source>
        <dbReference type="EMBL" id="ELR66272.1"/>
    </source>
</evidence>
<evidence type="ECO:0000313" key="2">
    <source>
        <dbReference type="Proteomes" id="UP000011134"/>
    </source>
</evidence>
<sequence>MGRGYFVSTVSLDEEVGLEYIINQKQEDEHRDQLKFGI</sequence>